<comment type="caution">
    <text evidence="2">The sequence shown here is derived from an EMBL/GenBank/DDBJ whole genome shotgun (WGS) entry which is preliminary data.</text>
</comment>
<organism evidence="2 3">
    <name type="scientific">Amycolatopsis pigmentata</name>
    <dbReference type="NCBI Taxonomy" id="450801"/>
    <lineage>
        <taxon>Bacteria</taxon>
        <taxon>Bacillati</taxon>
        <taxon>Actinomycetota</taxon>
        <taxon>Actinomycetes</taxon>
        <taxon>Pseudonocardiales</taxon>
        <taxon>Pseudonocardiaceae</taxon>
        <taxon>Amycolatopsis</taxon>
    </lineage>
</organism>
<dbReference type="SMART" id="SM00824">
    <property type="entry name" value="PKS_TE"/>
    <property type="match status" value="1"/>
</dbReference>
<dbReference type="InterPro" id="IPR050228">
    <property type="entry name" value="Carboxylesterase_BioH"/>
</dbReference>
<dbReference type="Proteomes" id="UP001597417">
    <property type="component" value="Unassembled WGS sequence"/>
</dbReference>
<dbReference type="GO" id="GO:0016787">
    <property type="term" value="F:hydrolase activity"/>
    <property type="evidence" value="ECO:0007669"/>
    <property type="project" value="UniProtKB-KW"/>
</dbReference>
<dbReference type="PANTHER" id="PTHR43194:SF2">
    <property type="entry name" value="PEROXISOMAL MEMBRANE PROTEIN LPX1"/>
    <property type="match status" value="1"/>
</dbReference>
<dbReference type="SUPFAM" id="SSF53474">
    <property type="entry name" value="alpha/beta-Hydrolases"/>
    <property type="match status" value="1"/>
</dbReference>
<dbReference type="PANTHER" id="PTHR43194">
    <property type="entry name" value="HYDROLASE ALPHA/BETA FOLD FAMILY"/>
    <property type="match status" value="1"/>
</dbReference>
<evidence type="ECO:0000313" key="3">
    <source>
        <dbReference type="Proteomes" id="UP001597417"/>
    </source>
</evidence>
<gene>
    <name evidence="2" type="ORF">ACFSXZ_27500</name>
</gene>
<dbReference type="InterPro" id="IPR000073">
    <property type="entry name" value="AB_hydrolase_1"/>
</dbReference>
<name>A0ABW5G534_9PSEU</name>
<evidence type="ECO:0000259" key="1">
    <source>
        <dbReference type="SMART" id="SM00824"/>
    </source>
</evidence>
<feature type="domain" description="Thioesterase TesA-like" evidence="1">
    <location>
        <begin position="18"/>
        <end position="224"/>
    </location>
</feature>
<dbReference type="InterPro" id="IPR029058">
    <property type="entry name" value="AB_hydrolase_fold"/>
</dbReference>
<sequence length="250" mass="27580">MFIHGGFHGWWAWEIWQSHFAELGWCTYAISLPGHTDSKQLPDSDFVALDLSDYARAVGELLGWLNEPPVLVGHSMGGIVAQMVAQHANPRALVLVASGRTRKGDEFRPDFPLGKPVVIKREEARKEFFHVIDDDWFDQLFQRLCPESPAALNDVTRGGAIKSAEFECPVLVLTAERDRGHVSELADYATRTYRATRAVVLNAGHDLILDPTSSVAATYVHAWLVTHIPTALPAIQVTAQGQDCCLAPAD</sequence>
<protein>
    <submittedName>
        <fullName evidence="2">Alpha/beta hydrolase</fullName>
    </submittedName>
</protein>
<dbReference type="EMBL" id="JBHUKR010000016">
    <property type="protein sequence ID" value="MFD2420081.1"/>
    <property type="molecule type" value="Genomic_DNA"/>
</dbReference>
<dbReference type="Pfam" id="PF12697">
    <property type="entry name" value="Abhydrolase_6"/>
    <property type="match status" value="1"/>
</dbReference>
<dbReference type="RefSeq" id="WP_378268111.1">
    <property type="nucleotide sequence ID" value="NZ_JBHUKR010000016.1"/>
</dbReference>
<accession>A0ABW5G534</accession>
<keyword evidence="3" id="KW-1185">Reference proteome</keyword>
<evidence type="ECO:0000313" key="2">
    <source>
        <dbReference type="EMBL" id="MFD2420081.1"/>
    </source>
</evidence>
<dbReference type="InterPro" id="IPR020802">
    <property type="entry name" value="TesA-like"/>
</dbReference>
<reference evidence="3" key="1">
    <citation type="journal article" date="2019" name="Int. J. Syst. Evol. Microbiol.">
        <title>The Global Catalogue of Microorganisms (GCM) 10K type strain sequencing project: providing services to taxonomists for standard genome sequencing and annotation.</title>
        <authorList>
            <consortium name="The Broad Institute Genomics Platform"/>
            <consortium name="The Broad Institute Genome Sequencing Center for Infectious Disease"/>
            <person name="Wu L."/>
            <person name="Ma J."/>
        </authorList>
    </citation>
    <scope>NUCLEOTIDE SEQUENCE [LARGE SCALE GENOMIC DNA]</scope>
    <source>
        <strain evidence="3">CGMCC 4.7645</strain>
    </source>
</reference>
<dbReference type="Gene3D" id="3.40.50.1820">
    <property type="entry name" value="alpha/beta hydrolase"/>
    <property type="match status" value="1"/>
</dbReference>
<proteinExistence type="predicted"/>
<keyword evidence="2" id="KW-0378">Hydrolase</keyword>